<evidence type="ECO:0000313" key="1">
    <source>
        <dbReference type="EMBL" id="SIT91474.1"/>
    </source>
</evidence>
<proteinExistence type="predicted"/>
<protein>
    <submittedName>
        <fullName evidence="1">Uncharacterized protein</fullName>
    </submittedName>
</protein>
<reference evidence="2" key="1">
    <citation type="submission" date="2017-01" db="EMBL/GenBank/DDBJ databases">
        <authorList>
            <person name="Varghese N."/>
            <person name="Submissions S."/>
        </authorList>
    </citation>
    <scope>NUCLEOTIDE SEQUENCE [LARGE SCALE GENOMIC DNA]</scope>
    <source>
        <strain evidence="2">MNA4</strain>
    </source>
</reference>
<dbReference type="EMBL" id="FTPL01000004">
    <property type="protein sequence ID" value="SIT91474.1"/>
    <property type="molecule type" value="Genomic_DNA"/>
</dbReference>
<name>A0A1U7PQL1_9BACI</name>
<dbReference type="Proteomes" id="UP000187550">
    <property type="component" value="Unassembled WGS sequence"/>
</dbReference>
<organism evidence="1 2">
    <name type="scientific">Edaphobacillus lindanitolerans</name>
    <dbReference type="NCBI Taxonomy" id="550447"/>
    <lineage>
        <taxon>Bacteria</taxon>
        <taxon>Bacillati</taxon>
        <taxon>Bacillota</taxon>
        <taxon>Bacilli</taxon>
        <taxon>Bacillales</taxon>
        <taxon>Bacillaceae</taxon>
        <taxon>Edaphobacillus</taxon>
    </lineage>
</organism>
<dbReference type="AlphaFoldDB" id="A0A1U7PQL1"/>
<gene>
    <name evidence="1" type="ORF">SAMN05428946_2687</name>
</gene>
<sequence>MFGLTLHELHPKPILPGFSFQPKTEHTFQKECF</sequence>
<keyword evidence="2" id="KW-1185">Reference proteome</keyword>
<accession>A0A1U7PQL1</accession>
<evidence type="ECO:0000313" key="2">
    <source>
        <dbReference type="Proteomes" id="UP000187550"/>
    </source>
</evidence>